<dbReference type="InterPro" id="IPR036097">
    <property type="entry name" value="HisK_dim/P_sf"/>
</dbReference>
<reference evidence="15 16" key="1">
    <citation type="submission" date="2017-10" db="EMBL/GenBank/DDBJ databases">
        <title>The draft genome sequence of Lewinella nigricans NBRC 102662.</title>
        <authorList>
            <person name="Wang K."/>
        </authorList>
    </citation>
    <scope>NUCLEOTIDE SEQUENCE [LARGE SCALE GENOMIC DNA]</scope>
    <source>
        <strain evidence="15 16">NBRC 102662</strain>
    </source>
</reference>
<keyword evidence="12" id="KW-1133">Transmembrane helix</keyword>
<dbReference type="InterPro" id="IPR003661">
    <property type="entry name" value="HisK_dim/P_dom"/>
</dbReference>
<dbReference type="InterPro" id="IPR011006">
    <property type="entry name" value="CheY-like_superfamily"/>
</dbReference>
<keyword evidence="12" id="KW-0812">Transmembrane</keyword>
<keyword evidence="6" id="KW-0418">Kinase</keyword>
<comment type="caution">
    <text evidence="15">The sequence shown here is derived from an EMBL/GenBank/DDBJ whole genome shotgun (WGS) entry which is preliminary data.</text>
</comment>
<evidence type="ECO:0000256" key="11">
    <source>
        <dbReference type="PROSITE-ProRule" id="PRU00169"/>
    </source>
</evidence>
<dbReference type="Pfam" id="PF02518">
    <property type="entry name" value="HATPase_c"/>
    <property type="match status" value="1"/>
</dbReference>
<evidence type="ECO:0000256" key="8">
    <source>
        <dbReference type="ARBA" id="ARBA00023012"/>
    </source>
</evidence>
<dbReference type="Gene3D" id="3.40.50.2300">
    <property type="match status" value="1"/>
</dbReference>
<evidence type="ECO:0000259" key="13">
    <source>
        <dbReference type="PROSITE" id="PS50109"/>
    </source>
</evidence>
<feature type="transmembrane region" description="Helical" evidence="12">
    <location>
        <begin position="204"/>
        <end position="224"/>
    </location>
</feature>
<dbReference type="CDD" id="cd00082">
    <property type="entry name" value="HisKA"/>
    <property type="match status" value="1"/>
</dbReference>
<dbReference type="GO" id="GO:0000155">
    <property type="term" value="F:phosphorelay sensor kinase activity"/>
    <property type="evidence" value="ECO:0007669"/>
    <property type="project" value="InterPro"/>
</dbReference>
<dbReference type="EMBL" id="PDUD01000002">
    <property type="protein sequence ID" value="PHN08287.1"/>
    <property type="molecule type" value="Genomic_DNA"/>
</dbReference>
<dbReference type="Gene3D" id="3.30.565.10">
    <property type="entry name" value="Histidine kinase-like ATPase, C-terminal domain"/>
    <property type="match status" value="1"/>
</dbReference>
<evidence type="ECO:0000313" key="15">
    <source>
        <dbReference type="EMBL" id="PHN08287.1"/>
    </source>
</evidence>
<evidence type="ECO:0000256" key="9">
    <source>
        <dbReference type="ARBA" id="ARBA00064003"/>
    </source>
</evidence>
<dbReference type="PANTHER" id="PTHR45339">
    <property type="entry name" value="HYBRID SIGNAL TRANSDUCTION HISTIDINE KINASE J"/>
    <property type="match status" value="1"/>
</dbReference>
<evidence type="ECO:0000256" key="10">
    <source>
        <dbReference type="ARBA" id="ARBA00068150"/>
    </source>
</evidence>
<dbReference type="FunFam" id="1.10.287.130:FF:000002">
    <property type="entry name" value="Two-component osmosensing histidine kinase"/>
    <property type="match status" value="1"/>
</dbReference>
<dbReference type="InterPro" id="IPR003594">
    <property type="entry name" value="HATPase_dom"/>
</dbReference>
<organism evidence="15 16">
    <name type="scientific">Flavilitoribacter nigricans (strain ATCC 23147 / DSM 23189 / NBRC 102662 / NCIMB 1420 / SS-2)</name>
    <name type="common">Lewinella nigricans</name>
    <dbReference type="NCBI Taxonomy" id="1122177"/>
    <lineage>
        <taxon>Bacteria</taxon>
        <taxon>Pseudomonadati</taxon>
        <taxon>Bacteroidota</taxon>
        <taxon>Saprospiria</taxon>
        <taxon>Saprospirales</taxon>
        <taxon>Lewinellaceae</taxon>
        <taxon>Flavilitoribacter</taxon>
    </lineage>
</organism>
<dbReference type="SMART" id="SM00448">
    <property type="entry name" value="REC"/>
    <property type="match status" value="1"/>
</dbReference>
<dbReference type="CDD" id="cd16922">
    <property type="entry name" value="HATPase_EvgS-ArcB-TorS-like"/>
    <property type="match status" value="1"/>
</dbReference>
<keyword evidence="3 11" id="KW-0597">Phosphoprotein</keyword>
<dbReference type="EC" id="2.7.13.3" evidence="2"/>
<feature type="transmembrane region" description="Helical" evidence="12">
    <location>
        <begin position="231"/>
        <end position="247"/>
    </location>
</feature>
<dbReference type="SUPFAM" id="SSF52172">
    <property type="entry name" value="CheY-like"/>
    <property type="match status" value="1"/>
</dbReference>
<dbReference type="FunFam" id="3.30.565.10:FF:000010">
    <property type="entry name" value="Sensor histidine kinase RcsC"/>
    <property type="match status" value="1"/>
</dbReference>
<dbReference type="AlphaFoldDB" id="A0A2D0NIL3"/>
<keyword evidence="4" id="KW-0808">Transferase</keyword>
<dbReference type="Pfam" id="PF00512">
    <property type="entry name" value="HisKA"/>
    <property type="match status" value="1"/>
</dbReference>
<feature type="modified residue" description="4-aspartylphosphate" evidence="11">
    <location>
        <position position="722"/>
    </location>
</feature>
<feature type="transmembrane region" description="Helical" evidence="12">
    <location>
        <begin position="326"/>
        <end position="343"/>
    </location>
</feature>
<dbReference type="InterPro" id="IPR036890">
    <property type="entry name" value="HATPase_C_sf"/>
</dbReference>
<proteinExistence type="predicted"/>
<evidence type="ECO:0000256" key="12">
    <source>
        <dbReference type="SAM" id="Phobius"/>
    </source>
</evidence>
<dbReference type="PROSITE" id="PS50109">
    <property type="entry name" value="HIS_KIN"/>
    <property type="match status" value="1"/>
</dbReference>
<feature type="transmembrane region" description="Helical" evidence="12">
    <location>
        <begin position="267"/>
        <end position="288"/>
    </location>
</feature>
<gene>
    <name evidence="15" type="ORF">CRP01_02905</name>
</gene>
<dbReference type="InterPro" id="IPR001789">
    <property type="entry name" value="Sig_transdc_resp-reg_receiver"/>
</dbReference>
<evidence type="ECO:0000256" key="3">
    <source>
        <dbReference type="ARBA" id="ARBA00022553"/>
    </source>
</evidence>
<sequence>MVRVVTIFTLGILSLTFAQGQTNGSSVDIQNGEVRLATETALTQISNLDGTWQVYWDTLLEPQDLPLLDPDLKELTPFPQIWNRVPGKEGTPRSGFGYATYRLQIHLDRPTDTLLALFIPDFYSAYEMWINGKPFAQNGHTGTTKSSMRPYWRPQVRSFEVEGQEIDILLQISNFYHYKGGAAESITLGPNNLMQDDWNMNFNFIHIIFGLFLMTGFFLFTFWATDQRDKGILLFGIFCMIHSYYIVGSENYPIHNLLPWMPFEVGIRLEYLSIFASVGYYWKFTQLIYPKYVTEKLTRWVVRICLAYGLFTLLTPIHWFTFLFNGFHVLMFFSIVFGIYTAIANWRSGDRSADYASLAFGFVFFIMAYSSGDHLGLWQTNSLVQVGPYLGFLLFQSLHFVTKFAKVHKDTTASAEAANKAKSNFLATMSHEIRTPMNGVIGMADLLAKTELDREQKQYLNAIMVSGKNLVAIVNDILDLSKIEANKMNLENQVFSLTDLLDEVMGLMWESISKKDIRLNCRVEENVREWLEGDPIRVRQVLINLLSNAIKFTEEGEVCLTVEKIKENRNKVWLQFSISDTGIGISTMQLDRLFMPYTQGDASTTRKYGGTGLGLTITQQLIELMKGHIQVQSELGLGSTFRATLPFKPVEAPGPQSETNLIENGKDLLRTRNILVVEDHPINQELMKAILAKLGFQADVAEQGQEALEYLERKRYDLIFMDLQMPVKDGYQTTKEIIATYPEPIRPVIIAMTANALRGERERCLAAGMNAYITKPLDMQTIEQVIRRWLGYREQLSKNGKQKTR</sequence>
<keyword evidence="12" id="KW-0472">Membrane</keyword>
<feature type="domain" description="Histidine kinase" evidence="13">
    <location>
        <begin position="428"/>
        <end position="649"/>
    </location>
</feature>
<dbReference type="OrthoDB" id="9811889at2"/>
<comment type="catalytic activity">
    <reaction evidence="1">
        <text>ATP + protein L-histidine = ADP + protein N-phospho-L-histidine.</text>
        <dbReference type="EC" id="2.7.13.3"/>
    </reaction>
</comment>
<evidence type="ECO:0000313" key="16">
    <source>
        <dbReference type="Proteomes" id="UP000223913"/>
    </source>
</evidence>
<feature type="transmembrane region" description="Helical" evidence="12">
    <location>
        <begin position="355"/>
        <end position="371"/>
    </location>
</feature>
<dbReference type="InterPro" id="IPR008979">
    <property type="entry name" value="Galactose-bd-like_sf"/>
</dbReference>
<evidence type="ECO:0000256" key="5">
    <source>
        <dbReference type="ARBA" id="ARBA00022741"/>
    </source>
</evidence>
<dbReference type="SUPFAM" id="SSF55874">
    <property type="entry name" value="ATPase domain of HSP90 chaperone/DNA topoisomerase II/histidine kinase"/>
    <property type="match status" value="1"/>
</dbReference>
<keyword evidence="16" id="KW-1185">Reference proteome</keyword>
<dbReference type="GO" id="GO:0005524">
    <property type="term" value="F:ATP binding"/>
    <property type="evidence" value="ECO:0007669"/>
    <property type="project" value="UniProtKB-KW"/>
</dbReference>
<dbReference type="InterPro" id="IPR004358">
    <property type="entry name" value="Sig_transdc_His_kin-like_C"/>
</dbReference>
<dbReference type="Pfam" id="PF07695">
    <property type="entry name" value="7TMR-DISM_7TM"/>
    <property type="match status" value="1"/>
</dbReference>
<dbReference type="SMART" id="SM00388">
    <property type="entry name" value="HisKA"/>
    <property type="match status" value="1"/>
</dbReference>
<accession>A0A2D0NIL3</accession>
<comment type="subunit">
    <text evidence="9">At low DSF concentrations, interacts with RpfF.</text>
</comment>
<feature type="transmembrane region" description="Helical" evidence="12">
    <location>
        <begin position="300"/>
        <end position="320"/>
    </location>
</feature>
<evidence type="ECO:0000256" key="7">
    <source>
        <dbReference type="ARBA" id="ARBA00022840"/>
    </source>
</evidence>
<protein>
    <recommendedName>
        <fullName evidence="10">Sensory/regulatory protein RpfC</fullName>
        <ecNumber evidence="2">2.7.13.3</ecNumber>
    </recommendedName>
</protein>
<dbReference type="InterPro" id="IPR011623">
    <property type="entry name" value="7TMR_DISM_rcpt_extracell_dom1"/>
</dbReference>
<dbReference type="Gene3D" id="1.10.287.130">
    <property type="match status" value="1"/>
</dbReference>
<dbReference type="Proteomes" id="UP000223913">
    <property type="component" value="Unassembled WGS sequence"/>
</dbReference>
<dbReference type="PRINTS" id="PR00344">
    <property type="entry name" value="BCTRLSENSOR"/>
</dbReference>
<dbReference type="SUPFAM" id="SSF47384">
    <property type="entry name" value="Homodimeric domain of signal transducing histidine kinase"/>
    <property type="match status" value="1"/>
</dbReference>
<dbReference type="InterPro" id="IPR005467">
    <property type="entry name" value="His_kinase_dom"/>
</dbReference>
<keyword evidence="7" id="KW-0067">ATP-binding</keyword>
<evidence type="ECO:0000256" key="4">
    <source>
        <dbReference type="ARBA" id="ARBA00022679"/>
    </source>
</evidence>
<keyword evidence="5" id="KW-0547">Nucleotide-binding</keyword>
<name>A0A2D0NIL3_FLAN2</name>
<evidence type="ECO:0000256" key="2">
    <source>
        <dbReference type="ARBA" id="ARBA00012438"/>
    </source>
</evidence>
<dbReference type="PANTHER" id="PTHR45339:SF1">
    <property type="entry name" value="HYBRID SIGNAL TRANSDUCTION HISTIDINE KINASE J"/>
    <property type="match status" value="1"/>
</dbReference>
<dbReference type="SMART" id="SM00387">
    <property type="entry name" value="HATPase_c"/>
    <property type="match status" value="1"/>
</dbReference>
<evidence type="ECO:0000256" key="1">
    <source>
        <dbReference type="ARBA" id="ARBA00000085"/>
    </source>
</evidence>
<dbReference type="PROSITE" id="PS50110">
    <property type="entry name" value="RESPONSE_REGULATORY"/>
    <property type="match status" value="1"/>
</dbReference>
<evidence type="ECO:0000256" key="6">
    <source>
        <dbReference type="ARBA" id="ARBA00022777"/>
    </source>
</evidence>
<dbReference type="Gene3D" id="2.60.120.260">
    <property type="entry name" value="Galactose-binding domain-like"/>
    <property type="match status" value="1"/>
</dbReference>
<dbReference type="Pfam" id="PF00072">
    <property type="entry name" value="Response_reg"/>
    <property type="match status" value="1"/>
</dbReference>
<dbReference type="CDD" id="cd17546">
    <property type="entry name" value="REC_hyHK_CKI1_RcsC-like"/>
    <property type="match status" value="1"/>
</dbReference>
<evidence type="ECO:0000259" key="14">
    <source>
        <dbReference type="PROSITE" id="PS50110"/>
    </source>
</evidence>
<dbReference type="SUPFAM" id="SSF49785">
    <property type="entry name" value="Galactose-binding domain-like"/>
    <property type="match status" value="1"/>
</dbReference>
<keyword evidence="8" id="KW-0902">Two-component regulatory system</keyword>
<feature type="domain" description="Response regulatory" evidence="14">
    <location>
        <begin position="673"/>
        <end position="790"/>
    </location>
</feature>